<comment type="caution">
    <text evidence="2">The sequence shown here is derived from an EMBL/GenBank/DDBJ whole genome shotgun (WGS) entry which is preliminary data.</text>
</comment>
<feature type="signal peptide" evidence="1">
    <location>
        <begin position="1"/>
        <end position="30"/>
    </location>
</feature>
<evidence type="ECO:0000313" key="2">
    <source>
        <dbReference type="EMBL" id="RSL19050.1"/>
    </source>
</evidence>
<sequence length="336" mass="36751">MYSRILLRKALTTILLLLATMAGRAHEAQASDCEMRHPMGDAWWTGPMLANTAASAPRGHFLIEPYLFDVSTQGNFDHHGTRHSTAHANSYWSLTYMVFGLTDKWNVGLIPTFNYNTASGGPSSAGLGVGDLTLQVQRRLTQFVPCRWVPTISAAVQETLPTGRYDRLGNRPADGMGAGAYTTNLEFLSQMYFWMPNRRIVRMRLNVTDVISSNVHVDGVSVYGTGAGFNGHAKPGSSFFVDAAWEYSVTRSWVLALDATFRNTRNTRVTGYDSESGPGMMPVAMDSGVSDAYGLAPAIEYSWKPNIGVLVGVRLIPAGRNTNETITPAVAINFVR</sequence>
<keyword evidence="3" id="KW-1185">Reference proteome</keyword>
<reference evidence="2 3" key="1">
    <citation type="submission" date="2018-12" db="EMBL/GenBank/DDBJ databases">
        <title>Sequencing of bacterial isolates from soil warming experiment in Harvard Forest, Massachusetts, USA.</title>
        <authorList>
            <person name="Deangelis K."/>
        </authorList>
    </citation>
    <scope>NUCLEOTIDE SEQUENCE [LARGE SCALE GENOMIC DNA]</scope>
    <source>
        <strain evidence="2 3">EB153</strain>
    </source>
</reference>
<gene>
    <name evidence="2" type="ORF">EDE15_4666</name>
</gene>
<evidence type="ECO:0000256" key="1">
    <source>
        <dbReference type="SAM" id="SignalP"/>
    </source>
</evidence>
<keyword evidence="1" id="KW-0732">Signal</keyword>
<protein>
    <recommendedName>
        <fullName evidence="4">Outer membrane beta-barrel porin/alpha-amylase</fullName>
    </recommendedName>
</protein>
<dbReference type="AlphaFoldDB" id="A0A3R9PD55"/>
<evidence type="ECO:0008006" key="4">
    <source>
        <dbReference type="Google" id="ProtNLM"/>
    </source>
</evidence>
<proteinExistence type="predicted"/>
<evidence type="ECO:0000313" key="3">
    <source>
        <dbReference type="Proteomes" id="UP000269669"/>
    </source>
</evidence>
<name>A0A3R9PD55_9BACT</name>
<feature type="chain" id="PRO_5018760362" description="Outer membrane beta-barrel porin/alpha-amylase" evidence="1">
    <location>
        <begin position="31"/>
        <end position="336"/>
    </location>
</feature>
<dbReference type="Proteomes" id="UP000269669">
    <property type="component" value="Unassembled WGS sequence"/>
</dbReference>
<accession>A0A3R9PD55</accession>
<organism evidence="2 3">
    <name type="scientific">Edaphobacter aggregans</name>
    <dbReference type="NCBI Taxonomy" id="570835"/>
    <lineage>
        <taxon>Bacteria</taxon>
        <taxon>Pseudomonadati</taxon>
        <taxon>Acidobacteriota</taxon>
        <taxon>Terriglobia</taxon>
        <taxon>Terriglobales</taxon>
        <taxon>Acidobacteriaceae</taxon>
        <taxon>Edaphobacter</taxon>
    </lineage>
</organism>
<dbReference type="EMBL" id="RSDW01000001">
    <property type="protein sequence ID" value="RSL19050.1"/>
    <property type="molecule type" value="Genomic_DNA"/>
</dbReference>
<dbReference type="OrthoDB" id="7240756at2"/>